<dbReference type="CDD" id="cd04186">
    <property type="entry name" value="GT_2_like_c"/>
    <property type="match status" value="1"/>
</dbReference>
<dbReference type="PANTHER" id="PTHR43179">
    <property type="entry name" value="RHAMNOSYLTRANSFERASE WBBL"/>
    <property type="match status" value="1"/>
</dbReference>
<dbReference type="EMBL" id="UOEL01000035">
    <property type="protein sequence ID" value="VAW10722.1"/>
    <property type="molecule type" value="Genomic_DNA"/>
</dbReference>
<reference evidence="2" key="1">
    <citation type="submission" date="2018-06" db="EMBL/GenBank/DDBJ databases">
        <authorList>
            <person name="Zhirakovskaya E."/>
        </authorList>
    </citation>
    <scope>NUCLEOTIDE SEQUENCE</scope>
</reference>
<keyword evidence="2" id="KW-0808">Transferase</keyword>
<dbReference type="InterPro" id="IPR001173">
    <property type="entry name" value="Glyco_trans_2-like"/>
</dbReference>
<evidence type="ECO:0000313" key="2">
    <source>
        <dbReference type="EMBL" id="VAW10722.1"/>
    </source>
</evidence>
<dbReference type="InterPro" id="IPR029044">
    <property type="entry name" value="Nucleotide-diphossugar_trans"/>
</dbReference>
<sequence>MDSRQLKKTKFQISIIIINYNSSEFTIKCIESVLEHTPKSLSYEIIVVDNASEKEDYDSLNLYINELGPQTVSLRRSRINTGFGGGNMHGVQFANAEYYLFLNNDTLLLDDPIKTCYDFMQQKADAAVCGPQIYNEDQEKQLSFDHFTSFGREVFGKKAIELLSPKTKPDRRKTYADPISVNYVNGSFMFFRASDFDAVGGFDTTIFLYFEESDICYRLKKKNRNTYFVPSASYLHYQGKSINKTKIPIVIKIELKTSMFYVIRKNYGYLHYQALRLFFIIRYGLVSLVKPKYFKLFYRILIGLPLGGSLKQKQLIKD</sequence>
<dbReference type="PANTHER" id="PTHR43179:SF7">
    <property type="entry name" value="RHAMNOSYLTRANSFERASE WBBL"/>
    <property type="match status" value="1"/>
</dbReference>
<dbReference type="Pfam" id="PF00535">
    <property type="entry name" value="Glycos_transf_2"/>
    <property type="match status" value="1"/>
</dbReference>
<name>A0A3B0T8E2_9ZZZZ</name>
<dbReference type="AlphaFoldDB" id="A0A3B0T8E2"/>
<dbReference type="Gene3D" id="3.90.550.10">
    <property type="entry name" value="Spore Coat Polysaccharide Biosynthesis Protein SpsA, Chain A"/>
    <property type="match status" value="1"/>
</dbReference>
<protein>
    <submittedName>
        <fullName evidence="2">Glycosyl transferase, family 2</fullName>
    </submittedName>
</protein>
<dbReference type="GO" id="GO:0016740">
    <property type="term" value="F:transferase activity"/>
    <property type="evidence" value="ECO:0007669"/>
    <property type="project" value="UniProtKB-KW"/>
</dbReference>
<evidence type="ECO:0000259" key="1">
    <source>
        <dbReference type="Pfam" id="PF00535"/>
    </source>
</evidence>
<organism evidence="2">
    <name type="scientific">hydrothermal vent metagenome</name>
    <dbReference type="NCBI Taxonomy" id="652676"/>
    <lineage>
        <taxon>unclassified sequences</taxon>
        <taxon>metagenomes</taxon>
        <taxon>ecological metagenomes</taxon>
    </lineage>
</organism>
<gene>
    <name evidence="2" type="ORF">MNBD_BACTEROID03-348</name>
</gene>
<accession>A0A3B0T8E2</accession>
<dbReference type="SUPFAM" id="SSF53448">
    <property type="entry name" value="Nucleotide-diphospho-sugar transferases"/>
    <property type="match status" value="1"/>
</dbReference>
<proteinExistence type="predicted"/>
<feature type="domain" description="Glycosyltransferase 2-like" evidence="1">
    <location>
        <begin position="14"/>
        <end position="192"/>
    </location>
</feature>